<protein>
    <submittedName>
        <fullName evidence="8">MFS transporter</fullName>
    </submittedName>
</protein>
<keyword evidence="9" id="KW-1185">Reference proteome</keyword>
<comment type="subcellular location">
    <subcellularLocation>
        <location evidence="1">Cell membrane</location>
        <topology evidence="1">Multi-pass membrane protein</topology>
    </subcellularLocation>
</comment>
<dbReference type="PANTHER" id="PTHR42718:SF9">
    <property type="entry name" value="MAJOR FACILITATOR SUPERFAMILY MULTIDRUG TRANSPORTER MFSC"/>
    <property type="match status" value="1"/>
</dbReference>
<proteinExistence type="predicted"/>
<dbReference type="Proteomes" id="UP001200110">
    <property type="component" value="Unassembled WGS sequence"/>
</dbReference>
<keyword evidence="4 6" id="KW-1133">Transmembrane helix</keyword>
<dbReference type="RefSeq" id="WP_236998130.1">
    <property type="nucleotide sequence ID" value="NZ_JAKKOR010000007.1"/>
</dbReference>
<dbReference type="PRINTS" id="PR01036">
    <property type="entry name" value="TCRTETB"/>
</dbReference>
<dbReference type="InterPro" id="IPR011701">
    <property type="entry name" value="MFS"/>
</dbReference>
<keyword evidence="3 6" id="KW-0812">Transmembrane</keyword>
<feature type="transmembrane region" description="Helical" evidence="6">
    <location>
        <begin position="49"/>
        <end position="68"/>
    </location>
</feature>
<feature type="transmembrane region" description="Helical" evidence="6">
    <location>
        <begin position="80"/>
        <end position="98"/>
    </location>
</feature>
<evidence type="ECO:0000313" key="9">
    <source>
        <dbReference type="Proteomes" id="UP001200110"/>
    </source>
</evidence>
<feature type="transmembrane region" description="Helical" evidence="6">
    <location>
        <begin position="339"/>
        <end position="357"/>
    </location>
</feature>
<evidence type="ECO:0000256" key="3">
    <source>
        <dbReference type="ARBA" id="ARBA00022692"/>
    </source>
</evidence>
<dbReference type="PROSITE" id="PS50850">
    <property type="entry name" value="MFS"/>
    <property type="match status" value="1"/>
</dbReference>
<evidence type="ECO:0000313" key="8">
    <source>
        <dbReference type="EMBL" id="MCF8588905.1"/>
    </source>
</evidence>
<feature type="transmembrane region" description="Helical" evidence="6">
    <location>
        <begin position="104"/>
        <end position="125"/>
    </location>
</feature>
<dbReference type="PANTHER" id="PTHR42718">
    <property type="entry name" value="MAJOR FACILITATOR SUPERFAMILY MULTIDRUG TRANSPORTER MFSC"/>
    <property type="match status" value="1"/>
</dbReference>
<feature type="transmembrane region" description="Helical" evidence="6">
    <location>
        <begin position="402"/>
        <end position="422"/>
    </location>
</feature>
<feature type="transmembrane region" description="Helical" evidence="6">
    <location>
        <begin position="14"/>
        <end position="37"/>
    </location>
</feature>
<keyword evidence="5 6" id="KW-0472">Membrane</keyword>
<evidence type="ECO:0000256" key="1">
    <source>
        <dbReference type="ARBA" id="ARBA00004651"/>
    </source>
</evidence>
<feature type="transmembrane region" description="Helical" evidence="6">
    <location>
        <begin position="428"/>
        <end position="449"/>
    </location>
</feature>
<dbReference type="Pfam" id="PF07690">
    <property type="entry name" value="MFS_1"/>
    <property type="match status" value="1"/>
</dbReference>
<feature type="domain" description="Major facilitator superfamily (MFS) profile" evidence="7">
    <location>
        <begin position="10"/>
        <end position="457"/>
    </location>
</feature>
<evidence type="ECO:0000256" key="5">
    <source>
        <dbReference type="ARBA" id="ARBA00023136"/>
    </source>
</evidence>
<comment type="caution">
    <text evidence="8">The sequence shown here is derived from an EMBL/GenBank/DDBJ whole genome shotgun (WGS) entry which is preliminary data.</text>
</comment>
<evidence type="ECO:0000259" key="7">
    <source>
        <dbReference type="PROSITE" id="PS50850"/>
    </source>
</evidence>
<dbReference type="InterPro" id="IPR036259">
    <property type="entry name" value="MFS_trans_sf"/>
</dbReference>
<name>A0ABS9ITL8_9ACTN</name>
<accession>A0ABS9ITL8</accession>
<feature type="transmembrane region" description="Helical" evidence="6">
    <location>
        <begin position="167"/>
        <end position="187"/>
    </location>
</feature>
<sequence>MNTSRESVNTSRSLVPSLIYAALTTSIVSSLGMLLVPSIASELDVSVSAAQWMLTVNLLVGAVATPIMGRLSDGLNTKRLLLISLGVILVGSAVAAAAPTFGIFLIGRALQGLTYGIVPITIVLARRHLGAGRADPAISTLSVTVATGLGLGYPLTGVLASLLDYRVAFWFAAVFVLTAIIVVWKWVPADGEAGTARPFDTAGAALLSIGLAGLLIAVSQGSHWGWLSVPTIIVALVGATCLVAWATVELRTHDPLINLYVVRSPDVLLANLTAIGLGVAMYMSLSTISIIAQAPKASGYGLELPLFWAGFVMLPLSIGSLAGNRFVRRLGPGSMTTMLPAGSSLMAASALMIWLTNDELWEILVGMTLFGLGMGSAYAAMPTLIARNVAVFEVGSAVSFNQVLRTVGGAVGSAIVGSILAASPGEHGITVALGVAAVTATVVCVALVVNQIRVGRK</sequence>
<reference evidence="8 9" key="1">
    <citation type="submission" date="2022-01" db="EMBL/GenBank/DDBJ databases">
        <authorList>
            <person name="Huang Y."/>
        </authorList>
    </citation>
    <scope>NUCLEOTIDE SEQUENCE [LARGE SCALE GENOMIC DNA]</scope>
    <source>
        <strain evidence="8 9">HY366</strain>
    </source>
</reference>
<feature type="transmembrane region" description="Helical" evidence="6">
    <location>
        <begin position="224"/>
        <end position="248"/>
    </location>
</feature>
<feature type="transmembrane region" description="Helical" evidence="6">
    <location>
        <begin position="137"/>
        <end position="155"/>
    </location>
</feature>
<gene>
    <name evidence="8" type="ORF">L5G33_10590</name>
</gene>
<feature type="transmembrane region" description="Helical" evidence="6">
    <location>
        <begin position="363"/>
        <end position="381"/>
    </location>
</feature>
<dbReference type="Gene3D" id="1.20.1250.20">
    <property type="entry name" value="MFS general substrate transporter like domains"/>
    <property type="match status" value="1"/>
</dbReference>
<organism evidence="8 9">
    <name type="scientific">Gordonia liuliyuniae</name>
    <dbReference type="NCBI Taxonomy" id="2911517"/>
    <lineage>
        <taxon>Bacteria</taxon>
        <taxon>Bacillati</taxon>
        <taxon>Actinomycetota</taxon>
        <taxon>Actinomycetes</taxon>
        <taxon>Mycobacteriales</taxon>
        <taxon>Gordoniaceae</taxon>
        <taxon>Gordonia</taxon>
    </lineage>
</organism>
<dbReference type="SUPFAM" id="SSF103473">
    <property type="entry name" value="MFS general substrate transporter"/>
    <property type="match status" value="1"/>
</dbReference>
<keyword evidence="2" id="KW-0813">Transport</keyword>
<feature type="transmembrane region" description="Helical" evidence="6">
    <location>
        <begin position="268"/>
        <end position="294"/>
    </location>
</feature>
<feature type="transmembrane region" description="Helical" evidence="6">
    <location>
        <begin position="199"/>
        <end position="218"/>
    </location>
</feature>
<feature type="transmembrane region" description="Helical" evidence="6">
    <location>
        <begin position="306"/>
        <end position="327"/>
    </location>
</feature>
<dbReference type="EMBL" id="JAKKOR010000007">
    <property type="protein sequence ID" value="MCF8588905.1"/>
    <property type="molecule type" value="Genomic_DNA"/>
</dbReference>
<evidence type="ECO:0000256" key="4">
    <source>
        <dbReference type="ARBA" id="ARBA00022989"/>
    </source>
</evidence>
<dbReference type="InterPro" id="IPR020846">
    <property type="entry name" value="MFS_dom"/>
</dbReference>
<evidence type="ECO:0000256" key="6">
    <source>
        <dbReference type="SAM" id="Phobius"/>
    </source>
</evidence>
<evidence type="ECO:0000256" key="2">
    <source>
        <dbReference type="ARBA" id="ARBA00022448"/>
    </source>
</evidence>